<dbReference type="EMBL" id="JH651379">
    <property type="protein sequence ID" value="EIJ38047.1"/>
    <property type="molecule type" value="Genomic_DNA"/>
</dbReference>
<dbReference type="Proteomes" id="UP000004690">
    <property type="component" value="Unassembled WGS sequence"/>
</dbReference>
<dbReference type="PANTHER" id="PTHR30158:SF23">
    <property type="entry name" value="MULTIDRUG RESISTANCE PROTEIN MEXA"/>
    <property type="match status" value="1"/>
</dbReference>
<dbReference type="GO" id="GO:0005886">
    <property type="term" value="C:plasma membrane"/>
    <property type="evidence" value="ECO:0007669"/>
    <property type="project" value="TreeGrafter"/>
</dbReference>
<dbReference type="SUPFAM" id="SSF111369">
    <property type="entry name" value="HlyD-like secretion proteins"/>
    <property type="match status" value="1"/>
</dbReference>
<dbReference type="STRING" id="926559.JoomaDRAFT_1026"/>
<dbReference type="Gene3D" id="2.40.50.100">
    <property type="match status" value="1"/>
</dbReference>
<proteinExistence type="inferred from homology"/>
<dbReference type="PRINTS" id="PR01490">
    <property type="entry name" value="RTXTOXIND"/>
</dbReference>
<dbReference type="AlphaFoldDB" id="I3C354"/>
<dbReference type="RefSeq" id="WP_008611143.1">
    <property type="nucleotide sequence ID" value="NZ_JH651379.1"/>
</dbReference>
<accession>I3C354</accession>
<dbReference type="InterPro" id="IPR058625">
    <property type="entry name" value="MdtA-like_BSH"/>
</dbReference>
<comment type="similarity">
    <text evidence="1">Belongs to the membrane fusion protein (MFP) (TC 8.A.1) family.</text>
</comment>
<dbReference type="InterPro" id="IPR006143">
    <property type="entry name" value="RND_pump_MFP"/>
</dbReference>
<dbReference type="Pfam" id="PF25944">
    <property type="entry name" value="Beta-barrel_RND"/>
    <property type="match status" value="1"/>
</dbReference>
<evidence type="ECO:0000313" key="5">
    <source>
        <dbReference type="Proteomes" id="UP000004690"/>
    </source>
</evidence>
<sequence>MSSKLYSKLFLVGFAIVLVSCGKKEKAQQAAQAMPYPTVKIESKKITGYKTYPTSIEGVINSGVRAKISGYIKDVLVDEGQQVSKGQVLFRLETESLTQDAGAAQASVNVAQVEVDKLKPLVEKGIISEVQLETAKANLAQAKSNYSAINANINYATVKSPVDGFVGAIPYREGTLVSPSDQIPLTTVSDIKEVYAYFSMNEEDYLDFVQNTKGDSRQEKLDNFPEINLVLANGELYKHKGKIKTVTGQVNQNTGTVSFRATFPNPERLLTNGNSGVIQIPTVYTDVPVISQESTFERQGQTLVFHVGSDNKVKSEVIKITDHIENLYVVESGVKIGDVIVAKGVDKLRDGAEIVPQETSFDSITKPIKTLFRN</sequence>
<dbReference type="GO" id="GO:0046677">
    <property type="term" value="P:response to antibiotic"/>
    <property type="evidence" value="ECO:0007669"/>
    <property type="project" value="TreeGrafter"/>
</dbReference>
<protein>
    <submittedName>
        <fullName evidence="4">RND family efflux transporter, MFP subunit</fullName>
    </submittedName>
</protein>
<dbReference type="Pfam" id="PF25917">
    <property type="entry name" value="BSH_RND"/>
    <property type="match status" value="1"/>
</dbReference>
<dbReference type="HOGENOM" id="CLU_018816_2_1_10"/>
<dbReference type="Gene3D" id="2.40.30.170">
    <property type="match status" value="1"/>
</dbReference>
<evidence type="ECO:0000256" key="1">
    <source>
        <dbReference type="ARBA" id="ARBA00009477"/>
    </source>
</evidence>
<evidence type="ECO:0000313" key="4">
    <source>
        <dbReference type="EMBL" id="EIJ38047.1"/>
    </source>
</evidence>
<dbReference type="Gene3D" id="2.40.420.20">
    <property type="match status" value="1"/>
</dbReference>
<dbReference type="PROSITE" id="PS51257">
    <property type="entry name" value="PROKAR_LIPOPROTEIN"/>
    <property type="match status" value="1"/>
</dbReference>
<dbReference type="eggNOG" id="COG0845">
    <property type="taxonomic scope" value="Bacteria"/>
</dbReference>
<keyword evidence="5" id="KW-1185">Reference proteome</keyword>
<gene>
    <name evidence="4" type="ORF">JoomaDRAFT_1026</name>
</gene>
<dbReference type="GO" id="GO:0022857">
    <property type="term" value="F:transmembrane transporter activity"/>
    <property type="evidence" value="ECO:0007669"/>
    <property type="project" value="InterPro"/>
</dbReference>
<evidence type="ECO:0000259" key="2">
    <source>
        <dbReference type="Pfam" id="PF25917"/>
    </source>
</evidence>
<dbReference type="NCBIfam" id="TIGR01730">
    <property type="entry name" value="RND_mfp"/>
    <property type="match status" value="1"/>
</dbReference>
<organism evidence="4 5">
    <name type="scientific">Galbibacter orientalis DSM 19592</name>
    <dbReference type="NCBI Taxonomy" id="926559"/>
    <lineage>
        <taxon>Bacteria</taxon>
        <taxon>Pseudomonadati</taxon>
        <taxon>Bacteroidota</taxon>
        <taxon>Flavobacteriia</taxon>
        <taxon>Flavobacteriales</taxon>
        <taxon>Flavobacteriaceae</taxon>
        <taxon>Galbibacter</taxon>
    </lineage>
</organism>
<reference evidence="4 5" key="1">
    <citation type="submission" date="2012-02" db="EMBL/GenBank/DDBJ databases">
        <title>Improved High-Quality Draft genome of Joostella marina DSM 19592.</title>
        <authorList>
            <consortium name="US DOE Joint Genome Institute (JGI-PGF)"/>
            <person name="Lucas S."/>
            <person name="Copeland A."/>
            <person name="Lapidus A."/>
            <person name="Bruce D."/>
            <person name="Goodwin L."/>
            <person name="Pitluck S."/>
            <person name="Peters L."/>
            <person name="Chertkov O."/>
            <person name="Ovchinnikova G."/>
            <person name="Kyrpides N."/>
            <person name="Mavromatis K."/>
            <person name="Detter J.C."/>
            <person name="Han C."/>
            <person name="Land M."/>
            <person name="Hauser L."/>
            <person name="Markowitz V."/>
            <person name="Cheng J.-F."/>
            <person name="Hugenholtz P."/>
            <person name="Woyke T."/>
            <person name="Wu D."/>
            <person name="Tindall B."/>
            <person name="Brambilla E."/>
            <person name="Klenk H.-P."/>
            <person name="Eisen J.A."/>
        </authorList>
    </citation>
    <scope>NUCLEOTIDE SEQUENCE [LARGE SCALE GENOMIC DNA]</scope>
    <source>
        <strain evidence="4 5">DSM 19592</strain>
    </source>
</reference>
<evidence type="ECO:0000259" key="3">
    <source>
        <dbReference type="Pfam" id="PF25944"/>
    </source>
</evidence>
<dbReference type="InterPro" id="IPR058626">
    <property type="entry name" value="MdtA-like_b-barrel"/>
</dbReference>
<name>I3C354_9FLAO</name>
<feature type="domain" description="Multidrug resistance protein MdtA-like barrel-sandwich hybrid" evidence="2">
    <location>
        <begin position="64"/>
        <end position="188"/>
    </location>
</feature>
<feature type="domain" description="Multidrug resistance protein MdtA-like beta-barrel" evidence="3">
    <location>
        <begin position="195"/>
        <end position="272"/>
    </location>
</feature>
<dbReference type="OrthoDB" id="9801814at2"/>
<dbReference type="Gene3D" id="1.10.287.470">
    <property type="entry name" value="Helix hairpin bin"/>
    <property type="match status" value="1"/>
</dbReference>
<dbReference type="PANTHER" id="PTHR30158">
    <property type="entry name" value="ACRA/E-RELATED COMPONENT OF DRUG EFFLUX TRANSPORTER"/>
    <property type="match status" value="1"/>
</dbReference>
<dbReference type="GO" id="GO:0030313">
    <property type="term" value="C:cell envelope"/>
    <property type="evidence" value="ECO:0007669"/>
    <property type="project" value="UniProtKB-SubCell"/>
</dbReference>